<keyword evidence="2" id="KW-0812">Transmembrane</keyword>
<evidence type="ECO:0008006" key="7">
    <source>
        <dbReference type="Google" id="ProtNLM"/>
    </source>
</evidence>
<feature type="transmembrane region" description="Helical" evidence="2">
    <location>
        <begin position="20"/>
        <end position="39"/>
    </location>
</feature>
<feature type="compositionally biased region" description="Low complexity" evidence="1">
    <location>
        <begin position="1261"/>
        <end position="1277"/>
    </location>
</feature>
<keyword evidence="2" id="KW-1133">Transmembrane helix</keyword>
<proteinExistence type="predicted"/>
<feature type="compositionally biased region" description="Basic and acidic residues" evidence="1">
    <location>
        <begin position="194"/>
        <end position="203"/>
    </location>
</feature>
<sequence length="3192" mass="362782">MAMEFTTSSSSSLLNNSGWIYLALWVLSLILSLAFIFYFNRLVGFVLSKFLQIILWKRSKLEISMESCRLSFLGGRLFAKNLVIITANETVSIQNLNFTWRYWILKRTRLSEYALESNVEGDEEAPDSLFGIMENTRLPARFTLLIEGLEIFMYNRNIAYENMMDFLKSEELKYSQDQKGKAKEASTSVNVPQRVHELGEQNIRRRNPPSDTSTSFSESDISKQEQKEKEKEKENENAHSSNLCAADPSAAPNTKPTGDSVLHFLLRFLPISVRIKKGAFVVGNNTTPSIIVASYTSADALIDINKSPCLLDLFRHVFKFRFERFTVSLKTNLTYDPNMLNPLFHHHVKNNEFAFKNKSSMAKLKDHKRYKAWFKFQKSVDIFVNKAARKLSRNRFGKDYSQQGETENYKNWKGLRRYVGDIIDEKVDFRIDAVEEYAKYSLILDSESTKLIYYYDIPGLVPLDSATNEYPAPEFGLDIELSMATIHYGPWADKQRIPLQSMLFPTLYRDSEPSGLPIPGTLRTYKGLDMLVEVKDEVIFRIPTREPSKDIAILKNYQQQQQQKHNIHQSSHNGHRMNAKSSDSSEDQESQQAGVPSRSFGWLELKMEAGSNISSHTSYVATKESGWPNSLQVEFISPELRSSVNHDVFFTADSHIISSKVGFPLSWNERCNWEFKNVSKNAKIFFLREHTMLFSDIFTDFASGLPTPYELFRQFHYQFNWKIEGYKLYLNVNDSNIIDHPLDFDNNKYLSFQGDELQAEISIPLNGQFTKSNTISYKIQSTFFNLILDTPPWHTTNAFMQQTKLVGKSNLFTINGSYTYFTTVEMNTSDHIVIDMVGDYVTLRCYGFVVRYLLTIRENYFGDNVHFKTYEEYSQDQRKETDSFNEFDYDDDVIDASGDTDSTKTAATDFSYWKIGRTENDIDVLFMFKVRHGLAVLPYNLYHSTSHIGLMFDSLDVDIRFTNYYMDFQSDVSPISGVLVKSSTWEMDDPQVRSQLANIIFDIPLYKEKYLKNRDMSIDGLSIHGHRMFGLPPVEPTYFCKWDIAAGEICVDSDGLFLDGLSGSFKKLGVGYMDLENELVVHIPTLYDVTYFSFQCPSIHIGLNCEVEANTKLTIDLNSITFTFNDLANDRYTSKVSLIIPSIILQLQEVKMLKRILGYIQTSINFSNFCQKKNFLEHRRLQQQHIRTNDAPFHRCPFLLYPVERNHVYMDAMGCFVTSLTLPDVAFPLSKKYSGLDDELEEDTGYLDPESALNFDEDSDTNYSSSSEGTSPSFGSTQFSSNRKPTTKYDTGEFCPDYEIDPEFEYDSFIFDIGDINAFLSPRSLFPFAKLLQSFQDPDLTSLMDSLHIDIISKLKSLLEAERSVKNIRFVAPEINLKVGDFDIRDPQEIFQASPKVPLINLNIIEPSVAFSVKSINTHKNEEIMTTSDYTGAVHIKDIRISSSNPSDFTLAGSIDLENVEFWFTMITDAEIVCSHEIDGINIGVSANQVEWLTNYLFDLYRIIEPSLLEFKKFVDTKDKKFLELVYMVSMAGKEYHIDYDPAVLTKPAYVLRSCTDHTRFHDSWKLMTRIRHVLDYLPNSWHKTLYESMLNHHWKAPKTACQEVLALFSRWRAWEIGDIQTSYFFQEIFPQQESKSHNDKKLLANFKIDIRNLNVHLSNNTSNEIDFIDIEGMVIALGVKDEENIDVNPLGKLGILETLQRLEVVLHAFSYNSKVSDIMLDLVPVIRELSSRYQLLHSSKDPEIISELELVSKDSVSPDNSNRLLNLISNIENFKQQVILPYSSIELRGSSITTATEIYKLSAIDIVPFTISVKAESGALDIWGETRIISNSIEDIQFSIGNFGSLDNGVRYGVVQIKKLSAFITEQEISLIKSIESIIEEDIPYLKDLLPQDGKLENSIATRSKSETTLADDYKCIYKIFGDVHLDFQLHELLWSFDILYPLNISGKAHSTRLSINLQEEAIFVESIVEKFYSNLSIERKNLIRFENSQIHTDIKFTDCRNLYLIVCSINVGFTKVMVPQIAQAIVLSLSNFKLLETKVDALKKIFNIEVNDKIAADHPTTQKSEIIQDSKDFAFKFKFGNDYIGVSSFLDSSKISFELEGLAIGAYNVANTGKEDKSIEYSLVPTYGELAIPTARISVLDRNIPVGLSSILDVNFTVNVLNSIQGAQMSQSLQLESQYCRICASPQVLFKIVDLFDSIQRILSSVPFDFGAKKSTNNHSKPEDAERSSMPFSMPFSSINILSYNFCVGWLFGDQSKNYPGIIIGAERFFAAVEDTVGKFTLLEAYLSVANGSRSSNYYSASSEKSNFNRAYLPTMQVTYLIERSELARNLTIHANGGELDVKFLSDSIVLIENAFKSSTKVQGFFNKRVRPPPLSNTGTRDPSPAREDTPSSENALQAYFSSIECVYTFAGSNILLYRMNDENSNSAPSLFLHSPAVKIATMYKHKKEIPPDSLEKKHTIKCEVLTSPFDNTLYSSCVPVILDIAQGVKRMIKNTNSDKSEKEPLPIPSGTASELIFADLLKQVDLHFGLRIEKQKLSLSCEPTAKVEAIVAISGIHFQVNTSTNNKTSITSMLQIEGISSSLQHVYSREVSGSIEIKNVILVSKVDFGDITKVQSTGSLSDVSSYINVKQFQDLNLFMDIWIPKELMETNESFNEDIFVTPYEKKEELLSVGPNEHVTSNKNLTTRFKEVSTTNAVPWDLTCMIINFSLQVDFGQSLGNFKLTSNKIWAISNKATNWAQDLKIGIDSISLVSKGRLGGEFEVKNIFLHGGINWNIDGEHILDVPLVMLTGDIESLQLKSSFDYHVFALANFKSYSIEIFNQKSESTSISKDHLYISTSFDTAEIYITSFAASNVMDIYNAIFRMMQENKNSYRETLRDSNRGKSVIGSFHHQDSPYKTLSKVDTSASLSSTKTAHAGKKLVSKIEVNAGYFLVHVYPSSFDDSKVLVVKLDESKITFDESEYEDGIANDLRIQFNGLKVSLSKTSPLSEDFILTTTVDQFSEHAKRARGGTIFVFPSFKISMKTFQKYKSNLIEYFYQSSFGGTVGIRWNLGSINFIREMIAIHKKALSSRTSYKEKIKANEHSEGKTEKQKKETSSEKIVVNENYDETINATIDKVSGDSKYVYEALATPIIEAPQLKELGNATPPLEWFGLHREKFPNVTHQLGIVALQNFIHEIESLYSKVLGKA</sequence>
<feature type="region of interest" description="Disordered" evidence="1">
    <location>
        <begin position="1248"/>
        <end position="1288"/>
    </location>
</feature>
<dbReference type="PANTHER" id="PTHR32085:SF3">
    <property type="entry name" value="PROTEIN CSF1"/>
    <property type="match status" value="1"/>
</dbReference>
<feature type="region of interest" description="Disordered" evidence="1">
    <location>
        <begin position="557"/>
        <end position="596"/>
    </location>
</feature>
<evidence type="ECO:0000256" key="1">
    <source>
        <dbReference type="SAM" id="MobiDB-lite"/>
    </source>
</evidence>
<protein>
    <recommendedName>
        <fullName evidence="7">Protein CSF1</fullName>
    </recommendedName>
</protein>
<evidence type="ECO:0000313" key="6">
    <source>
        <dbReference type="Proteomes" id="UP000837801"/>
    </source>
</evidence>
<feature type="domain" description="Csf1 C-terminal region" evidence="4">
    <location>
        <begin position="1925"/>
        <end position="3192"/>
    </location>
</feature>
<comment type="caution">
    <text evidence="5">The sequence shown here is derived from an EMBL/GenBank/DDBJ whole genome shotgun (WGS) entry which is preliminary data.</text>
</comment>
<dbReference type="PANTHER" id="PTHR32085">
    <property type="entry name" value="PROTEIN CSF1"/>
    <property type="match status" value="1"/>
</dbReference>
<reference evidence="5" key="1">
    <citation type="submission" date="2022-03" db="EMBL/GenBank/DDBJ databases">
        <authorList>
            <person name="Legras J.-L."/>
            <person name="Devillers H."/>
            <person name="Grondin C."/>
        </authorList>
    </citation>
    <scope>NUCLEOTIDE SEQUENCE</scope>
    <source>
        <strain evidence="5">CLIB 1423</strain>
    </source>
</reference>
<dbReference type="InterPro" id="IPR048636">
    <property type="entry name" value="Csf1_N"/>
</dbReference>
<feature type="domain" description="Csf1 N-terminal" evidence="3">
    <location>
        <begin position="589"/>
        <end position="1644"/>
    </location>
</feature>
<evidence type="ECO:0000259" key="3">
    <source>
        <dbReference type="Pfam" id="PF21678"/>
    </source>
</evidence>
<feature type="domain" description="Csf1 N-terminal" evidence="3">
    <location>
        <begin position="33"/>
        <end position="563"/>
    </location>
</feature>
<keyword evidence="6" id="KW-1185">Reference proteome</keyword>
<feature type="compositionally biased region" description="Polar residues" evidence="1">
    <location>
        <begin position="209"/>
        <end position="219"/>
    </location>
</feature>
<dbReference type="Pfam" id="PF21678">
    <property type="entry name" value="Csf1_N"/>
    <property type="match status" value="2"/>
</dbReference>
<feature type="region of interest" description="Disordered" evidence="1">
    <location>
        <begin position="2369"/>
        <end position="2394"/>
    </location>
</feature>
<dbReference type="InterPro" id="IPR029636">
    <property type="entry name" value="Csf1"/>
</dbReference>
<evidence type="ECO:0000313" key="5">
    <source>
        <dbReference type="EMBL" id="CAH2350759.1"/>
    </source>
</evidence>
<gene>
    <name evidence="5" type="ORF">CLIB1423_02S04500</name>
</gene>
<dbReference type="Pfam" id="PF25038">
    <property type="entry name" value="Csf1_C"/>
    <property type="match status" value="1"/>
</dbReference>
<dbReference type="GO" id="GO:0016020">
    <property type="term" value="C:membrane"/>
    <property type="evidence" value="ECO:0007669"/>
    <property type="project" value="InterPro"/>
</dbReference>
<accession>A0A9P0VWE4</accession>
<feature type="region of interest" description="Disordered" evidence="1">
    <location>
        <begin position="178"/>
        <end position="254"/>
    </location>
</feature>
<dbReference type="GO" id="GO:0006113">
    <property type="term" value="P:fermentation"/>
    <property type="evidence" value="ECO:0007669"/>
    <property type="project" value="InterPro"/>
</dbReference>
<organism evidence="5 6">
    <name type="scientific">[Candida] railenensis</name>
    <dbReference type="NCBI Taxonomy" id="45579"/>
    <lineage>
        <taxon>Eukaryota</taxon>
        <taxon>Fungi</taxon>
        <taxon>Dikarya</taxon>
        <taxon>Ascomycota</taxon>
        <taxon>Saccharomycotina</taxon>
        <taxon>Pichiomycetes</taxon>
        <taxon>Debaryomycetaceae</taxon>
        <taxon>Kurtzmaniella</taxon>
    </lineage>
</organism>
<feature type="compositionally biased region" description="Basic and acidic residues" evidence="1">
    <location>
        <begin position="220"/>
        <end position="237"/>
    </location>
</feature>
<keyword evidence="2" id="KW-0472">Membrane</keyword>
<dbReference type="InterPro" id="IPR056779">
    <property type="entry name" value="Csf1_C"/>
</dbReference>
<evidence type="ECO:0000259" key="4">
    <source>
        <dbReference type="Pfam" id="PF25038"/>
    </source>
</evidence>
<name>A0A9P0VWE4_9ASCO</name>
<dbReference type="EMBL" id="CAKXYY010000002">
    <property type="protein sequence ID" value="CAH2350759.1"/>
    <property type="molecule type" value="Genomic_DNA"/>
</dbReference>
<dbReference type="OrthoDB" id="10051416at2759"/>
<evidence type="ECO:0000256" key="2">
    <source>
        <dbReference type="SAM" id="Phobius"/>
    </source>
</evidence>
<dbReference type="Proteomes" id="UP000837801">
    <property type="component" value="Unassembled WGS sequence"/>
</dbReference>